<reference evidence="3 4" key="1">
    <citation type="journal article" date="2011" name="Proc. Natl. Acad. Sci. U.S.A.">
        <title>Genome and transcriptome analyses of the mountain pine beetle-fungal symbiont Grosmannia clavigera, a lodgepole pine pathogen.</title>
        <authorList>
            <person name="DiGuistini S."/>
            <person name="Wang Y."/>
            <person name="Liao N.Y."/>
            <person name="Taylor G."/>
            <person name="Tanguay P."/>
            <person name="Feau N."/>
            <person name="Henrissat B."/>
            <person name="Chan S.K."/>
            <person name="Hesse-Orce U."/>
            <person name="Alamouti S.M."/>
            <person name="Tsui C.K.M."/>
            <person name="Docking R.T."/>
            <person name="Levasseur A."/>
            <person name="Haridas S."/>
            <person name="Robertson G."/>
            <person name="Birol I."/>
            <person name="Holt R.A."/>
            <person name="Marra M.A."/>
            <person name="Hamelin R.C."/>
            <person name="Hirst M."/>
            <person name="Jones S.J.M."/>
            <person name="Bohlmann J."/>
            <person name="Breuil C."/>
        </authorList>
    </citation>
    <scope>NUCLEOTIDE SEQUENCE [LARGE SCALE GENOMIC DNA]</scope>
    <source>
        <strain evidence="4">kw1407 / UAMH 11150</strain>
    </source>
</reference>
<feature type="region of interest" description="Disordered" evidence="2">
    <location>
        <begin position="174"/>
        <end position="287"/>
    </location>
</feature>
<name>F0XSI1_GROCL</name>
<keyword evidence="4" id="KW-1185">Reference proteome</keyword>
<dbReference type="eggNOG" id="ENOG502SIQW">
    <property type="taxonomic scope" value="Eukaryota"/>
</dbReference>
<feature type="compositionally biased region" description="Basic and acidic residues" evidence="2">
    <location>
        <begin position="185"/>
        <end position="218"/>
    </location>
</feature>
<dbReference type="PANTHER" id="PTHR45615">
    <property type="entry name" value="MYOSIN HEAVY CHAIN, NON-MUSCLE"/>
    <property type="match status" value="1"/>
</dbReference>
<dbReference type="OrthoDB" id="20105at2759"/>
<feature type="region of interest" description="Disordered" evidence="2">
    <location>
        <begin position="404"/>
        <end position="449"/>
    </location>
</feature>
<feature type="compositionally biased region" description="Low complexity" evidence="2">
    <location>
        <begin position="334"/>
        <end position="343"/>
    </location>
</feature>
<protein>
    <submittedName>
        <fullName evidence="3">Viral a-type inclusion protein</fullName>
    </submittedName>
</protein>
<dbReference type="GO" id="GO:0051015">
    <property type="term" value="F:actin filament binding"/>
    <property type="evidence" value="ECO:0007669"/>
    <property type="project" value="TreeGrafter"/>
</dbReference>
<dbReference type="RefSeq" id="XP_014168787.1">
    <property type="nucleotide sequence ID" value="XM_014313312.1"/>
</dbReference>
<dbReference type="GO" id="GO:0005737">
    <property type="term" value="C:cytoplasm"/>
    <property type="evidence" value="ECO:0007669"/>
    <property type="project" value="TreeGrafter"/>
</dbReference>
<dbReference type="Proteomes" id="UP000007796">
    <property type="component" value="Unassembled WGS sequence"/>
</dbReference>
<organism evidence="4">
    <name type="scientific">Grosmannia clavigera (strain kw1407 / UAMH 11150)</name>
    <name type="common">Blue stain fungus</name>
    <name type="synonym">Graphiocladiella clavigera</name>
    <dbReference type="NCBI Taxonomy" id="655863"/>
    <lineage>
        <taxon>Eukaryota</taxon>
        <taxon>Fungi</taxon>
        <taxon>Dikarya</taxon>
        <taxon>Ascomycota</taxon>
        <taxon>Pezizomycotina</taxon>
        <taxon>Sordariomycetes</taxon>
        <taxon>Sordariomycetidae</taxon>
        <taxon>Ophiostomatales</taxon>
        <taxon>Ophiostomataceae</taxon>
        <taxon>Leptographium</taxon>
    </lineage>
</organism>
<dbReference type="GO" id="GO:0032982">
    <property type="term" value="C:myosin filament"/>
    <property type="evidence" value="ECO:0007669"/>
    <property type="project" value="TreeGrafter"/>
</dbReference>
<feature type="compositionally biased region" description="Basic and acidic residues" evidence="2">
    <location>
        <begin position="239"/>
        <end position="277"/>
    </location>
</feature>
<dbReference type="InParanoid" id="F0XSI1"/>
<evidence type="ECO:0000256" key="1">
    <source>
        <dbReference type="SAM" id="Coils"/>
    </source>
</evidence>
<feature type="coiled-coil region" evidence="1">
    <location>
        <begin position="40"/>
        <end position="102"/>
    </location>
</feature>
<keyword evidence="1" id="KW-0175">Coiled coil</keyword>
<evidence type="ECO:0000313" key="3">
    <source>
        <dbReference type="EMBL" id="EFW99304.1"/>
    </source>
</evidence>
<dbReference type="GO" id="GO:0016460">
    <property type="term" value="C:myosin II complex"/>
    <property type="evidence" value="ECO:0007669"/>
    <property type="project" value="TreeGrafter"/>
</dbReference>
<gene>
    <name evidence="3" type="ORF">CMQ_5725</name>
</gene>
<dbReference type="STRING" id="655863.F0XSI1"/>
<proteinExistence type="predicted"/>
<sequence>MDIDKKSERSHELGLKYLEARHQEIIVVKEEESRKQKVQAVLLHEKNDQLEDQLSQLNYRMKTISFDYEDARIKLDSMELKCQEQEKQLRAQVREHSTLRTELMSLSSVTQDSTKVLTEKLALSREISVLKPEVEHLRSQLAHQKDVLAEKLALERQLNTLELELANEKRAAQRAAQRQESQESEMEKELRQQVQDLEKKVASERRAKDAQMESKTEMQQRIQELEAQLGQETQTAEQRMSKEGSKATEKLKNAINDLERALEGEKRESQRIRKEAETELSEARSQTEALEQRVADLKAKLREVRDELKAARVELATTKESVNHIPDIPKKTAKTTTKLQTQAQRKRRGAEQTGPELLLQTPGIGDEGRMKRPLKKRGFDRIVAVEKSNFSITPFLNKTASMAEDDVEAEPAGPSETEGLVPGPESDEAAASAPEDEGESELQDSILGTTVTSSIALPSVDVPAIAAVKSKKADGGEAPKRRGRPPKEKVLGEMLALKKIVQVSASSGKESTVAREGPAAEASNEQENRPPIKAAVAKKVLGAVGSVTTKVVAEPEPKKKKRKILGASNSTIFNDDDDAGVKGSVVEEAVAGASGPTVKRTAKALGGTRPMATGAGKRTMLGGVRNAFGAVGGGFSPLKRDRRGVNASFLA</sequence>
<dbReference type="PANTHER" id="PTHR45615:SF40">
    <property type="entry name" value="MYOSIN HEAVY CHAIN, NON-MUSCLE"/>
    <property type="match status" value="1"/>
</dbReference>
<dbReference type="AlphaFoldDB" id="F0XSI1"/>
<feature type="region of interest" description="Disordered" evidence="2">
    <location>
        <begin position="333"/>
        <end position="371"/>
    </location>
</feature>
<accession>F0XSI1</accession>
<feature type="compositionally biased region" description="Basic and acidic residues" evidence="2">
    <location>
        <begin position="471"/>
        <end position="491"/>
    </location>
</feature>
<dbReference type="HOGENOM" id="CLU_022827_0_0_1"/>
<feature type="region of interest" description="Disordered" evidence="2">
    <location>
        <begin position="469"/>
        <end position="491"/>
    </location>
</feature>
<feature type="region of interest" description="Disordered" evidence="2">
    <location>
        <begin position="504"/>
        <end position="532"/>
    </location>
</feature>
<evidence type="ECO:0000256" key="2">
    <source>
        <dbReference type="SAM" id="MobiDB-lite"/>
    </source>
</evidence>
<evidence type="ECO:0000313" key="4">
    <source>
        <dbReference type="Proteomes" id="UP000007796"/>
    </source>
</evidence>
<dbReference type="GeneID" id="25979079"/>
<dbReference type="GO" id="GO:0000146">
    <property type="term" value="F:microfilament motor activity"/>
    <property type="evidence" value="ECO:0007669"/>
    <property type="project" value="TreeGrafter"/>
</dbReference>
<dbReference type="EMBL" id="GL629997">
    <property type="protein sequence ID" value="EFW99304.1"/>
    <property type="molecule type" value="Genomic_DNA"/>
</dbReference>